<evidence type="ECO:0000313" key="4">
    <source>
        <dbReference type="EMBL" id="GEN63991.1"/>
    </source>
</evidence>
<gene>
    <name evidence="4" type="ORF">AOE01nite_22150</name>
</gene>
<dbReference type="Proteomes" id="UP000321746">
    <property type="component" value="Unassembled WGS sequence"/>
</dbReference>
<organism evidence="4 5">
    <name type="scientific">Acetobacter oeni</name>
    <dbReference type="NCBI Taxonomy" id="304077"/>
    <lineage>
        <taxon>Bacteria</taxon>
        <taxon>Pseudomonadati</taxon>
        <taxon>Pseudomonadota</taxon>
        <taxon>Alphaproteobacteria</taxon>
        <taxon>Acetobacterales</taxon>
        <taxon>Acetobacteraceae</taxon>
        <taxon>Acetobacter</taxon>
    </lineage>
</organism>
<dbReference type="PANTHER" id="PTHR30471:SF3">
    <property type="entry name" value="UPF0758 PROTEIN YEES-RELATED"/>
    <property type="match status" value="1"/>
</dbReference>
<feature type="region of interest" description="Disordered" evidence="2">
    <location>
        <begin position="1"/>
        <end position="30"/>
    </location>
</feature>
<evidence type="ECO:0000256" key="2">
    <source>
        <dbReference type="SAM" id="MobiDB-lite"/>
    </source>
</evidence>
<keyword evidence="1" id="KW-0378">Hydrolase</keyword>
<feature type="domain" description="RadC-like JAB" evidence="3">
    <location>
        <begin position="122"/>
        <end position="247"/>
    </location>
</feature>
<dbReference type="EMBL" id="BJYG01000030">
    <property type="protein sequence ID" value="GEN63991.1"/>
    <property type="molecule type" value="Genomic_DNA"/>
</dbReference>
<dbReference type="InterPro" id="IPR001405">
    <property type="entry name" value="UPF0758"/>
</dbReference>
<dbReference type="Gene3D" id="3.40.140.10">
    <property type="entry name" value="Cytidine Deaminase, domain 2"/>
    <property type="match status" value="1"/>
</dbReference>
<dbReference type="Pfam" id="PF04002">
    <property type="entry name" value="RadC"/>
    <property type="match status" value="1"/>
</dbReference>
<dbReference type="PANTHER" id="PTHR30471">
    <property type="entry name" value="DNA REPAIR PROTEIN RADC"/>
    <property type="match status" value="1"/>
</dbReference>
<keyword evidence="5" id="KW-1185">Reference proteome</keyword>
<keyword evidence="1" id="KW-0645">Protease</keyword>
<dbReference type="RefSeq" id="WP_146889597.1">
    <property type="nucleotide sequence ID" value="NZ_WOTA01000023.1"/>
</dbReference>
<sequence>MHAPSSPFPSLPNAERPRFASTGPSGHRGRMRERVLSLGAPALADYELIEMLLFLGITRCDTKPLAKSLINRFGSFAGVLNAPAEVLRSERLNDETITALKLPVLVAQRLAEADARTRPLLSNWDALLTYFDTALHGAVPGQLRILFLDNRNRLIGDEAVSPENGVTAKGGGPGGEAAGILRRALALHATALIGIRICGGGHALRKSAASDEALALELVRAGALLSIAVHDMIALQGGEWVSLKQLGKF</sequence>
<keyword evidence="1" id="KW-0482">Metalloprotease</keyword>
<dbReference type="InterPro" id="IPR025657">
    <property type="entry name" value="RadC_JAB"/>
</dbReference>
<proteinExistence type="predicted"/>
<reference evidence="4 5" key="1">
    <citation type="submission" date="2019-07" db="EMBL/GenBank/DDBJ databases">
        <title>Whole genome shotgun sequence of Acetobacter oeni NBRC 105207.</title>
        <authorList>
            <person name="Hosoyama A."/>
            <person name="Uohara A."/>
            <person name="Ohji S."/>
            <person name="Ichikawa N."/>
        </authorList>
    </citation>
    <scope>NUCLEOTIDE SEQUENCE [LARGE SCALE GENOMIC DNA]</scope>
    <source>
        <strain evidence="4 5">NBRC 105207</strain>
    </source>
</reference>
<accession>A0A511XM25</accession>
<protein>
    <submittedName>
        <fullName evidence="4">DNA repair protein RadC</fullName>
    </submittedName>
</protein>
<name>A0A511XM25_9PROT</name>
<dbReference type="AlphaFoldDB" id="A0A511XM25"/>
<feature type="compositionally biased region" description="Pro residues" evidence="2">
    <location>
        <begin position="1"/>
        <end position="10"/>
    </location>
</feature>
<evidence type="ECO:0000313" key="5">
    <source>
        <dbReference type="Proteomes" id="UP000321746"/>
    </source>
</evidence>
<comment type="caution">
    <text evidence="4">The sequence shown here is derived from an EMBL/GenBank/DDBJ whole genome shotgun (WGS) entry which is preliminary data.</text>
</comment>
<evidence type="ECO:0000256" key="1">
    <source>
        <dbReference type="ARBA" id="ARBA00023049"/>
    </source>
</evidence>
<dbReference type="OrthoDB" id="9804482at2"/>
<dbReference type="GO" id="GO:0008237">
    <property type="term" value="F:metallopeptidase activity"/>
    <property type="evidence" value="ECO:0007669"/>
    <property type="project" value="UniProtKB-KW"/>
</dbReference>
<evidence type="ECO:0000259" key="3">
    <source>
        <dbReference type="Pfam" id="PF04002"/>
    </source>
</evidence>